<dbReference type="AlphaFoldDB" id="A0A1T1P7F0"/>
<reference evidence="1 2" key="1">
    <citation type="submission" date="2015-12" db="EMBL/GenBank/DDBJ databases">
        <authorList>
            <person name="Shamseldin A."/>
            <person name="Moawad H."/>
            <person name="Abd El-Rahim W.M."/>
            <person name="Sadowsky M.J."/>
        </authorList>
    </citation>
    <scope>NUCLEOTIDE SEQUENCE [LARGE SCALE GENOMIC DNA]</scope>
    <source>
        <strain evidence="1 2">LMG9050</strain>
    </source>
</reference>
<gene>
    <name evidence="1" type="ORF">Xmlh_08225</name>
</gene>
<dbReference type="Proteomes" id="UP000190559">
    <property type="component" value="Unassembled WGS sequence"/>
</dbReference>
<dbReference type="EMBL" id="LOJW01000009">
    <property type="protein sequence ID" value="OOW71569.1"/>
    <property type="molecule type" value="Genomic_DNA"/>
</dbReference>
<evidence type="ECO:0000313" key="2">
    <source>
        <dbReference type="Proteomes" id="UP000190559"/>
    </source>
</evidence>
<dbReference type="RefSeq" id="WP_016849323.1">
    <property type="nucleotide sequence ID" value="NZ_LOJW01000009.1"/>
</dbReference>
<evidence type="ECO:0000313" key="1">
    <source>
        <dbReference type="EMBL" id="OOW71569.1"/>
    </source>
</evidence>
<accession>A0A1T1P7F0</accession>
<sequence length="268" mass="31117">MRKTLDDLLREWSGQQPERKTPWRALRGRLWLDHALWLSGLEWTQFERICIQRNRSASKLGGKWRAGTTLPNRSSAQAMERVLPGTAWVFDLALFQLLSNEPLTRSRLTALTANFRQPGFLDGHCWRLPHQDGVAISHDSQTLLHRGDLWGLFGLVGDVRWAELEGDDYKHLECSQDAFRALPALLRTPWAAACVPQLYELLERVRRRVPYTRDAYEVEWKTIEELAARAQFSAEPADRSSDANGYAELYPDPIVLMKRVRDRRIRQW</sequence>
<protein>
    <submittedName>
        <fullName evidence="1">Uncharacterized protein</fullName>
    </submittedName>
</protein>
<proteinExistence type="predicted"/>
<organism evidence="1 2">
    <name type="scientific">Xanthomonas axonopodis pv. melhusii</name>
    <dbReference type="NCBI Taxonomy" id="487834"/>
    <lineage>
        <taxon>Bacteria</taxon>
        <taxon>Pseudomonadati</taxon>
        <taxon>Pseudomonadota</taxon>
        <taxon>Gammaproteobacteria</taxon>
        <taxon>Lysobacterales</taxon>
        <taxon>Lysobacteraceae</taxon>
        <taxon>Xanthomonas</taxon>
    </lineage>
</organism>
<comment type="caution">
    <text evidence="1">The sequence shown here is derived from an EMBL/GenBank/DDBJ whole genome shotgun (WGS) entry which is preliminary data.</text>
</comment>
<name>A0A1T1P7F0_9XANT</name>